<accession>A0A5N6I5G6</accession>
<dbReference type="InterPro" id="IPR002347">
    <property type="entry name" value="SDR_fam"/>
</dbReference>
<dbReference type="Pfam" id="PF23441">
    <property type="entry name" value="SDR"/>
    <property type="match status" value="1"/>
</dbReference>
<dbReference type="PRINTS" id="PR00081">
    <property type="entry name" value="GDHRDH"/>
</dbReference>
<dbReference type="OrthoDB" id="294295at2759"/>
<evidence type="ECO:0000256" key="2">
    <source>
        <dbReference type="ARBA" id="ARBA00022857"/>
    </source>
</evidence>
<dbReference type="SUPFAM" id="SSF51735">
    <property type="entry name" value="NAD(P)-binding Rossmann-fold domains"/>
    <property type="match status" value="1"/>
</dbReference>
<gene>
    <name evidence="4" type="ORF">BDV37DRAFT_242088</name>
</gene>
<dbReference type="GeneID" id="43665956"/>
<dbReference type="Gene3D" id="3.40.50.720">
    <property type="entry name" value="NAD(P)-binding Rossmann-like Domain"/>
    <property type="match status" value="1"/>
</dbReference>
<evidence type="ECO:0000256" key="3">
    <source>
        <dbReference type="ARBA" id="ARBA00023002"/>
    </source>
</evidence>
<evidence type="ECO:0000313" key="4">
    <source>
        <dbReference type="EMBL" id="KAE8406844.1"/>
    </source>
</evidence>
<dbReference type="InterPro" id="IPR051122">
    <property type="entry name" value="SDR_DHRS6-like"/>
</dbReference>
<dbReference type="InterPro" id="IPR036291">
    <property type="entry name" value="NAD(P)-bd_dom_sf"/>
</dbReference>
<dbReference type="Proteomes" id="UP000325579">
    <property type="component" value="Unassembled WGS sequence"/>
</dbReference>
<sequence length="278" mass="29432">MPNNKLSGSRILVVGGTSGIGFAIAQLALESNANVIIASSSTSKIQAAIKRLQESCPDSTASIAGHPVALGDETAEENIIKLFEYATSPSLFPPSGQEGDSNTEGKDRILLDHIAFTAGNIPNLHPPTSPSINKAYINSIGDVRVIGAALLAKHSQKYLRQSRSSSITLTSGANVDRPQKGWTFGAMMSGATEGMARGLAVDLAPVRVNVVSPGAVDTEIFDRFGDKREEFMKKFGEQTLTGSVGKPMDIAEAYVYAMRDWNLAGEKIGSNGGRLLHT</sequence>
<keyword evidence="3" id="KW-0560">Oxidoreductase</keyword>
<dbReference type="PANTHER" id="PTHR43477">
    <property type="entry name" value="DIHYDROANTICAPSIN 7-DEHYDROGENASE"/>
    <property type="match status" value="1"/>
</dbReference>
<dbReference type="AlphaFoldDB" id="A0A5N7DKG3"/>
<evidence type="ECO:0000313" key="5">
    <source>
        <dbReference type="Proteomes" id="UP000325579"/>
    </source>
</evidence>
<keyword evidence="2" id="KW-0521">NADP</keyword>
<dbReference type="RefSeq" id="XP_031944163.1">
    <property type="nucleotide sequence ID" value="XM_032081265.1"/>
</dbReference>
<evidence type="ECO:0000256" key="1">
    <source>
        <dbReference type="ARBA" id="ARBA00006484"/>
    </source>
</evidence>
<comment type="similarity">
    <text evidence="1">Belongs to the short-chain dehydrogenases/reductases (SDR) family.</text>
</comment>
<dbReference type="EMBL" id="ML736751">
    <property type="protein sequence ID" value="KAE8406844.1"/>
    <property type="molecule type" value="Genomic_DNA"/>
</dbReference>
<accession>A0A5N7DKG3</accession>
<proteinExistence type="inferred from homology"/>
<dbReference type="PANTHER" id="PTHR43477:SF1">
    <property type="entry name" value="DIHYDROANTICAPSIN 7-DEHYDROGENASE"/>
    <property type="match status" value="1"/>
</dbReference>
<organism evidence="4 5">
    <name type="scientific">Aspergillus pseudonomiae</name>
    <dbReference type="NCBI Taxonomy" id="1506151"/>
    <lineage>
        <taxon>Eukaryota</taxon>
        <taxon>Fungi</taxon>
        <taxon>Dikarya</taxon>
        <taxon>Ascomycota</taxon>
        <taxon>Pezizomycotina</taxon>
        <taxon>Eurotiomycetes</taxon>
        <taxon>Eurotiomycetidae</taxon>
        <taxon>Eurotiales</taxon>
        <taxon>Aspergillaceae</taxon>
        <taxon>Aspergillus</taxon>
        <taxon>Aspergillus subgen. Circumdati</taxon>
    </lineage>
</organism>
<protein>
    <submittedName>
        <fullName evidence="4">Uncharacterized protein</fullName>
    </submittedName>
</protein>
<dbReference type="GO" id="GO:0016491">
    <property type="term" value="F:oxidoreductase activity"/>
    <property type="evidence" value="ECO:0007669"/>
    <property type="project" value="UniProtKB-KW"/>
</dbReference>
<dbReference type="InterPro" id="IPR057571">
    <property type="entry name" value="SDR_PhqE-like"/>
</dbReference>
<reference evidence="4 5" key="1">
    <citation type="submission" date="2019-04" db="EMBL/GenBank/DDBJ databases">
        <authorList>
            <consortium name="DOE Joint Genome Institute"/>
            <person name="Mondo S."/>
            <person name="Kjaerbolling I."/>
            <person name="Vesth T."/>
            <person name="Frisvad J.C."/>
            <person name="Nybo J.L."/>
            <person name="Theobald S."/>
            <person name="Kildgaard S."/>
            <person name="Isbrandt T."/>
            <person name="Kuo A."/>
            <person name="Sato A."/>
            <person name="Lyhne E.K."/>
            <person name="Kogle M.E."/>
            <person name="Wiebenga A."/>
            <person name="Kun R.S."/>
            <person name="Lubbers R.J."/>
            <person name="Makela M.R."/>
            <person name="Barry K."/>
            <person name="Chovatia M."/>
            <person name="Clum A."/>
            <person name="Daum C."/>
            <person name="Haridas S."/>
            <person name="He G."/>
            <person name="LaButti K."/>
            <person name="Lipzen A."/>
            <person name="Riley R."/>
            <person name="Salamov A."/>
            <person name="Simmons B.A."/>
            <person name="Magnuson J.K."/>
            <person name="Henrissat B."/>
            <person name="Mortensen U.H."/>
            <person name="Larsen T.O."/>
            <person name="Devries R.P."/>
            <person name="Grigoriev I.V."/>
            <person name="Machida M."/>
            <person name="Baker S.E."/>
            <person name="Andersen M.R."/>
            <person name="Cantor M.N."/>
            <person name="Hua S.X."/>
        </authorList>
    </citation>
    <scope>NUCLEOTIDE SEQUENCE [LARGE SCALE GENOMIC DNA]</scope>
    <source>
        <strain evidence="4 5">CBS 119388</strain>
    </source>
</reference>
<keyword evidence="5" id="KW-1185">Reference proteome</keyword>
<name>A0A5N7DKG3_9EURO</name>